<evidence type="ECO:0000256" key="1">
    <source>
        <dbReference type="SAM" id="Phobius"/>
    </source>
</evidence>
<keyword evidence="1" id="KW-0812">Transmembrane</keyword>
<dbReference type="RefSeq" id="WP_310313135.1">
    <property type="nucleotide sequence ID" value="NZ_JAVDWU010000002.1"/>
</dbReference>
<feature type="transmembrane region" description="Helical" evidence="1">
    <location>
        <begin position="35"/>
        <end position="59"/>
    </location>
</feature>
<sequence length="77" mass="8701">MFQGLDAQRLVALFLAGWALFNFPLLALWEHDTVVFGLPLFPLALFVVWALLIAALAWVMERSAWREKRATAATRGD</sequence>
<gene>
    <name evidence="2" type="ORF">J2W49_001288</name>
</gene>
<evidence type="ECO:0000313" key="3">
    <source>
        <dbReference type="Proteomes" id="UP001265700"/>
    </source>
</evidence>
<accession>A0ABU1WJE3</accession>
<keyword evidence="1" id="KW-1133">Transmembrane helix</keyword>
<dbReference type="EMBL" id="JAVDWU010000002">
    <property type="protein sequence ID" value="MDR7149339.1"/>
    <property type="molecule type" value="Genomic_DNA"/>
</dbReference>
<comment type="caution">
    <text evidence="2">The sequence shown here is derived from an EMBL/GenBank/DDBJ whole genome shotgun (WGS) entry which is preliminary data.</text>
</comment>
<proteinExistence type="predicted"/>
<protein>
    <recommendedName>
        <fullName evidence="4">DUF3311 domain-containing protein</fullName>
    </recommendedName>
</protein>
<feature type="transmembrane region" description="Helical" evidence="1">
    <location>
        <begin position="12"/>
        <end position="29"/>
    </location>
</feature>
<evidence type="ECO:0008006" key="4">
    <source>
        <dbReference type="Google" id="ProtNLM"/>
    </source>
</evidence>
<dbReference type="Proteomes" id="UP001265700">
    <property type="component" value="Unassembled WGS sequence"/>
</dbReference>
<keyword evidence="1" id="KW-0472">Membrane</keyword>
<keyword evidence="3" id="KW-1185">Reference proteome</keyword>
<evidence type="ECO:0000313" key="2">
    <source>
        <dbReference type="EMBL" id="MDR7149339.1"/>
    </source>
</evidence>
<name>A0ABU1WJE3_9BURK</name>
<reference evidence="2 3" key="1">
    <citation type="submission" date="2023-07" db="EMBL/GenBank/DDBJ databases">
        <title>Sorghum-associated microbial communities from plants grown in Nebraska, USA.</title>
        <authorList>
            <person name="Schachtman D."/>
        </authorList>
    </citation>
    <scope>NUCLEOTIDE SEQUENCE [LARGE SCALE GENOMIC DNA]</scope>
    <source>
        <strain evidence="2 3">4249</strain>
    </source>
</reference>
<organism evidence="2 3">
    <name type="scientific">Hydrogenophaga palleronii</name>
    <dbReference type="NCBI Taxonomy" id="65655"/>
    <lineage>
        <taxon>Bacteria</taxon>
        <taxon>Pseudomonadati</taxon>
        <taxon>Pseudomonadota</taxon>
        <taxon>Betaproteobacteria</taxon>
        <taxon>Burkholderiales</taxon>
        <taxon>Comamonadaceae</taxon>
        <taxon>Hydrogenophaga</taxon>
    </lineage>
</organism>